<dbReference type="SUPFAM" id="SSF48150">
    <property type="entry name" value="DNA-glycosylase"/>
    <property type="match status" value="1"/>
</dbReference>
<dbReference type="Proteomes" id="UP000540656">
    <property type="component" value="Unassembled WGS sequence"/>
</dbReference>
<reference evidence="3 4" key="1">
    <citation type="submission" date="2020-07" db="EMBL/GenBank/DDBJ databases">
        <title>Sequencing the genomes of 1000 actinobacteria strains.</title>
        <authorList>
            <person name="Klenk H.-P."/>
        </authorList>
    </citation>
    <scope>NUCLEOTIDE SEQUENCE [LARGE SCALE GENOMIC DNA]</scope>
    <source>
        <strain evidence="3 4">DSM 23819</strain>
    </source>
</reference>
<evidence type="ECO:0000313" key="3">
    <source>
        <dbReference type="EMBL" id="NYG57801.1"/>
    </source>
</evidence>
<dbReference type="GO" id="GO:0032131">
    <property type="term" value="F:alkylated DNA binding"/>
    <property type="evidence" value="ECO:0007669"/>
    <property type="project" value="TreeGrafter"/>
</dbReference>
<protein>
    <submittedName>
        <fullName evidence="3">3-methyladenine DNA glycosylase/8-oxoguanine DNA glycosylase</fullName>
    </submittedName>
</protein>
<evidence type="ECO:0000313" key="4">
    <source>
        <dbReference type="Proteomes" id="UP000540656"/>
    </source>
</evidence>
<evidence type="ECO:0000256" key="1">
    <source>
        <dbReference type="ARBA" id="ARBA00022763"/>
    </source>
</evidence>
<organism evidence="3 4">
    <name type="scientific">Nocardioides daedukensis</name>
    <dbReference type="NCBI Taxonomy" id="634462"/>
    <lineage>
        <taxon>Bacteria</taxon>
        <taxon>Bacillati</taxon>
        <taxon>Actinomycetota</taxon>
        <taxon>Actinomycetes</taxon>
        <taxon>Propionibacteriales</taxon>
        <taxon>Nocardioidaceae</taxon>
        <taxon>Nocardioides</taxon>
    </lineage>
</organism>
<dbReference type="GO" id="GO:0032993">
    <property type="term" value="C:protein-DNA complex"/>
    <property type="evidence" value="ECO:0007669"/>
    <property type="project" value="TreeGrafter"/>
</dbReference>
<dbReference type="Gene3D" id="1.10.340.30">
    <property type="entry name" value="Hypothetical protein, domain 2"/>
    <property type="match status" value="1"/>
</dbReference>
<keyword evidence="2" id="KW-0234">DNA repair</keyword>
<name>A0A7Y9RW78_9ACTN</name>
<sequence length="303" mass="33546">MEAVERRWRPAWPCPARQILSVARRGAGDPTYRVDDAGAHWRGIRAPTGPTALRVWETASSGEVCAEAWGEGAEWVLDQLPQMLGAEDDWSGFEPRHPLLVEARRRHPHWRIGRTGLVMEALVPAIIEQKVTGQEAFMGFRRLVRAHGSRAPGPHPDLWLQPDPQRLVAVPSWDWLRFRVDPARSRAVVAAARVAGSLERLTGLPHPEADRRMRSVPGIGVWTSAETRVRAHGDPDAVSFGDYHVAADIGWALTGEPVDDAGLAVLLREWAGHRYRVQGLLGLAGAHRPRRGPRMSPRGHLPG</sequence>
<dbReference type="AlphaFoldDB" id="A0A7Y9RW78"/>
<dbReference type="GO" id="GO:0043916">
    <property type="term" value="F:DNA-7-methylguanine glycosylase activity"/>
    <property type="evidence" value="ECO:0007669"/>
    <property type="project" value="TreeGrafter"/>
</dbReference>
<evidence type="ECO:0000256" key="2">
    <source>
        <dbReference type="ARBA" id="ARBA00023204"/>
    </source>
</evidence>
<dbReference type="GO" id="GO:0008725">
    <property type="term" value="F:DNA-3-methyladenine glycosylase activity"/>
    <property type="evidence" value="ECO:0007669"/>
    <property type="project" value="TreeGrafter"/>
</dbReference>
<dbReference type="InterPro" id="IPR011257">
    <property type="entry name" value="DNA_glycosylase"/>
</dbReference>
<accession>A0A7Y9RW78</accession>
<dbReference type="RefSeq" id="WP_179501030.1">
    <property type="nucleotide sequence ID" value="NZ_JACCAA010000001.1"/>
</dbReference>
<comment type="caution">
    <text evidence="3">The sequence shown here is derived from an EMBL/GenBank/DDBJ whole genome shotgun (WGS) entry which is preliminary data.</text>
</comment>
<dbReference type="EMBL" id="JACCAA010000001">
    <property type="protein sequence ID" value="NYG57801.1"/>
    <property type="molecule type" value="Genomic_DNA"/>
</dbReference>
<gene>
    <name evidence="3" type="ORF">BJ980_000724</name>
</gene>
<keyword evidence="4" id="KW-1185">Reference proteome</keyword>
<dbReference type="GO" id="GO:0006285">
    <property type="term" value="P:base-excision repair, AP site formation"/>
    <property type="evidence" value="ECO:0007669"/>
    <property type="project" value="TreeGrafter"/>
</dbReference>
<dbReference type="PANTHER" id="PTHR43003:SF6">
    <property type="entry name" value="DNA GLYCOSYLASE"/>
    <property type="match status" value="1"/>
</dbReference>
<dbReference type="PANTHER" id="PTHR43003">
    <property type="entry name" value="DNA-3-METHYLADENINE GLYCOSYLASE"/>
    <property type="match status" value="1"/>
</dbReference>
<dbReference type="GO" id="GO:0006307">
    <property type="term" value="P:DNA alkylation repair"/>
    <property type="evidence" value="ECO:0007669"/>
    <property type="project" value="TreeGrafter"/>
</dbReference>
<proteinExistence type="predicted"/>
<dbReference type="GO" id="GO:0005737">
    <property type="term" value="C:cytoplasm"/>
    <property type="evidence" value="ECO:0007669"/>
    <property type="project" value="TreeGrafter"/>
</dbReference>
<keyword evidence="1" id="KW-0227">DNA damage</keyword>
<dbReference type="InterPro" id="IPR051912">
    <property type="entry name" value="Alkylbase_DNA_Glycosylase/TA"/>
</dbReference>